<feature type="region of interest" description="Disordered" evidence="1">
    <location>
        <begin position="56"/>
        <end position="90"/>
    </location>
</feature>
<reference evidence="2" key="2">
    <citation type="submission" date="2022-01" db="EMBL/GenBank/DDBJ databases">
        <authorList>
            <person name="Yamashiro T."/>
            <person name="Shiraishi A."/>
            <person name="Satake H."/>
            <person name="Nakayama K."/>
        </authorList>
    </citation>
    <scope>NUCLEOTIDE SEQUENCE</scope>
</reference>
<evidence type="ECO:0000256" key="1">
    <source>
        <dbReference type="SAM" id="MobiDB-lite"/>
    </source>
</evidence>
<reference evidence="2" key="1">
    <citation type="journal article" date="2022" name="Int. J. Mol. Sci.">
        <title>Draft Genome of Tanacetum Coccineum: Genomic Comparison of Closely Related Tanacetum-Family Plants.</title>
        <authorList>
            <person name="Yamashiro T."/>
            <person name="Shiraishi A."/>
            <person name="Nakayama K."/>
            <person name="Satake H."/>
        </authorList>
    </citation>
    <scope>NUCLEOTIDE SEQUENCE</scope>
</reference>
<name>A0ABQ5ED82_9ASTR</name>
<feature type="compositionally biased region" description="Basic and acidic residues" evidence="1">
    <location>
        <begin position="77"/>
        <end position="90"/>
    </location>
</feature>
<proteinExistence type="predicted"/>
<gene>
    <name evidence="2" type="ORF">Tco_0975000</name>
</gene>
<comment type="caution">
    <text evidence="2">The sequence shown here is derived from an EMBL/GenBank/DDBJ whole genome shotgun (WGS) entry which is preliminary data.</text>
</comment>
<accession>A0ABQ5ED82</accession>
<dbReference type="Proteomes" id="UP001151760">
    <property type="component" value="Unassembled WGS sequence"/>
</dbReference>
<organism evidence="2 3">
    <name type="scientific">Tanacetum coccineum</name>
    <dbReference type="NCBI Taxonomy" id="301880"/>
    <lineage>
        <taxon>Eukaryota</taxon>
        <taxon>Viridiplantae</taxon>
        <taxon>Streptophyta</taxon>
        <taxon>Embryophyta</taxon>
        <taxon>Tracheophyta</taxon>
        <taxon>Spermatophyta</taxon>
        <taxon>Magnoliopsida</taxon>
        <taxon>eudicotyledons</taxon>
        <taxon>Gunneridae</taxon>
        <taxon>Pentapetalae</taxon>
        <taxon>asterids</taxon>
        <taxon>campanulids</taxon>
        <taxon>Asterales</taxon>
        <taxon>Asteraceae</taxon>
        <taxon>Asteroideae</taxon>
        <taxon>Anthemideae</taxon>
        <taxon>Anthemidinae</taxon>
        <taxon>Tanacetum</taxon>
    </lineage>
</organism>
<protein>
    <submittedName>
        <fullName evidence="2">Uncharacterized protein</fullName>
    </submittedName>
</protein>
<evidence type="ECO:0000313" key="3">
    <source>
        <dbReference type="Proteomes" id="UP001151760"/>
    </source>
</evidence>
<keyword evidence="3" id="KW-1185">Reference proteome</keyword>
<evidence type="ECO:0000313" key="2">
    <source>
        <dbReference type="EMBL" id="GJT48843.1"/>
    </source>
</evidence>
<feature type="compositionally biased region" description="Polar residues" evidence="1">
    <location>
        <begin position="56"/>
        <end position="75"/>
    </location>
</feature>
<sequence length="123" mass="13867">MEEHARAGSQSQKVKALSQLWVNNQSFSKGMPRGSKEAQEIAWFYIGITQRTSTNVTSMDCQHGNPMNATSSVTRPKSRDSHVKDSVLDVSKNEEKKEAVYIRKNKQTDNTFAKRCVKQGECN</sequence>
<dbReference type="EMBL" id="BQNB010016186">
    <property type="protein sequence ID" value="GJT48843.1"/>
    <property type="molecule type" value="Genomic_DNA"/>
</dbReference>